<sequence>MGAQDAAAHGLRCYSCNIISGSRSIDEGCTSPEPVTCSQSHQGFKQRFCIRTESVVLGKLLTSGCATSRHCHQHELPGVRIRCCDTDLCNGATLPTTHRLHLLLGLVWIIFLLYNL</sequence>
<evidence type="ECO:0000313" key="1">
    <source>
        <dbReference type="EMBL" id="KAG8536047.1"/>
    </source>
</evidence>
<dbReference type="EMBL" id="WNYA01051294">
    <property type="protein sequence ID" value="KAG8536047.1"/>
    <property type="molecule type" value="Genomic_DNA"/>
</dbReference>
<comment type="caution">
    <text evidence="1">The sequence shown here is derived from an EMBL/GenBank/DDBJ whole genome shotgun (WGS) entry which is preliminary data.</text>
</comment>
<dbReference type="InterPro" id="IPR045860">
    <property type="entry name" value="Snake_toxin-like_sf"/>
</dbReference>
<dbReference type="Proteomes" id="UP000824782">
    <property type="component" value="Unassembled WGS sequence"/>
</dbReference>
<dbReference type="SUPFAM" id="SSF57302">
    <property type="entry name" value="Snake toxin-like"/>
    <property type="match status" value="1"/>
</dbReference>
<gene>
    <name evidence="1" type="ORF">GDO81_027205</name>
</gene>
<accession>A0AAV6YG42</accession>
<evidence type="ECO:0000313" key="2">
    <source>
        <dbReference type="Proteomes" id="UP000824782"/>
    </source>
</evidence>
<name>A0AAV6YG42_ENGPU</name>
<dbReference type="AlphaFoldDB" id="A0AAV6YG42"/>
<dbReference type="Gene3D" id="2.10.60.10">
    <property type="entry name" value="CD59"/>
    <property type="match status" value="1"/>
</dbReference>
<reference evidence="1" key="1">
    <citation type="thesis" date="2020" institute="ProQuest LLC" country="789 East Eisenhower Parkway, Ann Arbor, MI, USA">
        <title>Comparative Genomics and Chromosome Evolution.</title>
        <authorList>
            <person name="Mudd A.B."/>
        </authorList>
    </citation>
    <scope>NUCLEOTIDE SEQUENCE</scope>
    <source>
        <strain evidence="1">237g6f4</strain>
        <tissue evidence="1">Blood</tissue>
    </source>
</reference>
<proteinExistence type="predicted"/>
<keyword evidence="2" id="KW-1185">Reference proteome</keyword>
<organism evidence="1 2">
    <name type="scientific">Engystomops pustulosus</name>
    <name type="common">Tungara frog</name>
    <name type="synonym">Physalaemus pustulosus</name>
    <dbReference type="NCBI Taxonomy" id="76066"/>
    <lineage>
        <taxon>Eukaryota</taxon>
        <taxon>Metazoa</taxon>
        <taxon>Chordata</taxon>
        <taxon>Craniata</taxon>
        <taxon>Vertebrata</taxon>
        <taxon>Euteleostomi</taxon>
        <taxon>Amphibia</taxon>
        <taxon>Batrachia</taxon>
        <taxon>Anura</taxon>
        <taxon>Neobatrachia</taxon>
        <taxon>Hyloidea</taxon>
        <taxon>Leptodactylidae</taxon>
        <taxon>Leiuperinae</taxon>
        <taxon>Engystomops</taxon>
    </lineage>
</organism>
<dbReference type="EMBL" id="WNYA01051294">
    <property type="protein sequence ID" value="KAG8536046.1"/>
    <property type="molecule type" value="Genomic_DNA"/>
</dbReference>
<protein>
    <submittedName>
        <fullName evidence="1">Uncharacterized protein</fullName>
    </submittedName>
</protein>